<dbReference type="SUPFAM" id="SSF48403">
    <property type="entry name" value="Ankyrin repeat"/>
    <property type="match status" value="1"/>
</dbReference>
<dbReference type="PROSITE" id="PS50088">
    <property type="entry name" value="ANK_REPEAT"/>
    <property type="match status" value="1"/>
</dbReference>
<keyword evidence="6" id="KW-1185">Reference proteome</keyword>
<reference evidence="5 6" key="1">
    <citation type="journal article" date="2014" name="BMC Genomics">
        <title>Adaptive genomic structural variation in the grape powdery mildew pathogen, Erysiphe necator.</title>
        <authorList>
            <person name="Jones L."/>
            <person name="Riaz S."/>
            <person name="Morales-Cruz A."/>
            <person name="Amrine K.C."/>
            <person name="McGuire B."/>
            <person name="Gubler W.D."/>
            <person name="Walker M.A."/>
            <person name="Cantu D."/>
        </authorList>
    </citation>
    <scope>NUCLEOTIDE SEQUENCE [LARGE SCALE GENOMIC DNA]</scope>
    <source>
        <strain evidence="6">c</strain>
    </source>
</reference>
<accession>A0A0B1PAV3</accession>
<dbReference type="Proteomes" id="UP000030854">
    <property type="component" value="Unassembled WGS sequence"/>
</dbReference>
<protein>
    <submittedName>
        <fullName evidence="5">Putative ankyrin repeat containing protein yar1</fullName>
    </submittedName>
</protein>
<dbReference type="OMA" id="EAENVGW"/>
<name>A0A0B1PAV3_UNCNE</name>
<evidence type="ECO:0000313" key="6">
    <source>
        <dbReference type="Proteomes" id="UP000030854"/>
    </source>
</evidence>
<organism evidence="5 6">
    <name type="scientific">Uncinula necator</name>
    <name type="common">Grape powdery mildew</name>
    <dbReference type="NCBI Taxonomy" id="52586"/>
    <lineage>
        <taxon>Eukaryota</taxon>
        <taxon>Fungi</taxon>
        <taxon>Dikarya</taxon>
        <taxon>Ascomycota</taxon>
        <taxon>Pezizomycotina</taxon>
        <taxon>Leotiomycetes</taxon>
        <taxon>Erysiphales</taxon>
        <taxon>Erysiphaceae</taxon>
        <taxon>Erysiphe</taxon>
    </lineage>
</organism>
<dbReference type="InterPro" id="IPR002110">
    <property type="entry name" value="Ankyrin_rpt"/>
</dbReference>
<dbReference type="AlphaFoldDB" id="A0A0B1PAV3"/>
<feature type="repeat" description="ANK" evidence="3">
    <location>
        <begin position="94"/>
        <end position="126"/>
    </location>
</feature>
<comment type="caution">
    <text evidence="5">The sequence shown here is derived from an EMBL/GenBank/DDBJ whole genome shotgun (WGS) entry which is preliminary data.</text>
</comment>
<evidence type="ECO:0000256" key="2">
    <source>
        <dbReference type="ARBA" id="ARBA00023043"/>
    </source>
</evidence>
<dbReference type="InterPro" id="IPR036770">
    <property type="entry name" value="Ankyrin_rpt-contain_sf"/>
</dbReference>
<proteinExistence type="predicted"/>
<dbReference type="Gene3D" id="1.25.40.20">
    <property type="entry name" value="Ankyrin repeat-containing domain"/>
    <property type="match status" value="1"/>
</dbReference>
<dbReference type="Pfam" id="PF12796">
    <property type="entry name" value="Ank_2"/>
    <property type="match status" value="1"/>
</dbReference>
<gene>
    <name evidence="5" type="ORF">EV44_g0924</name>
</gene>
<feature type="region of interest" description="Disordered" evidence="4">
    <location>
        <begin position="191"/>
        <end position="210"/>
    </location>
</feature>
<dbReference type="STRING" id="52586.A0A0B1PAV3"/>
<sequence length="210" mass="23645">MSLTEEEIDDLLYFARIGDYDEFKSLEIELCLREKIKVYELLQVAKDENSGNGILHMAAANGHCDFIQKICKSLSQPSPQNTIMLSLMNAQNLAGNTPLHWAALNGNLNTVQVLMEQGAEPTISNKMGHDAIYEAELNDKKQVVEWVLKEGGKSLDQVISKEETDHNFTHGNSKALESEDKYSEDVHLSLEQISLETDETPHRTLDRKSE</sequence>
<evidence type="ECO:0000313" key="5">
    <source>
        <dbReference type="EMBL" id="KHJ34485.1"/>
    </source>
</evidence>
<evidence type="ECO:0000256" key="1">
    <source>
        <dbReference type="ARBA" id="ARBA00022737"/>
    </source>
</evidence>
<evidence type="ECO:0000256" key="3">
    <source>
        <dbReference type="PROSITE-ProRule" id="PRU00023"/>
    </source>
</evidence>
<feature type="compositionally biased region" description="Basic and acidic residues" evidence="4">
    <location>
        <begin position="199"/>
        <end position="210"/>
    </location>
</feature>
<feature type="region of interest" description="Disordered" evidence="4">
    <location>
        <begin position="164"/>
        <end position="183"/>
    </location>
</feature>
<evidence type="ECO:0000256" key="4">
    <source>
        <dbReference type="SAM" id="MobiDB-lite"/>
    </source>
</evidence>
<dbReference type="HOGENOM" id="CLU_000134_20_0_1"/>
<dbReference type="EMBL" id="JNVN01000849">
    <property type="protein sequence ID" value="KHJ34485.1"/>
    <property type="molecule type" value="Genomic_DNA"/>
</dbReference>
<dbReference type="SMART" id="SM00248">
    <property type="entry name" value="ANK"/>
    <property type="match status" value="3"/>
</dbReference>
<keyword evidence="2 3" id="KW-0040">ANK repeat</keyword>
<keyword evidence="1" id="KW-0677">Repeat</keyword>
<dbReference type="PROSITE" id="PS50297">
    <property type="entry name" value="ANK_REP_REGION"/>
    <property type="match status" value="1"/>
</dbReference>
<dbReference type="PANTHER" id="PTHR24171">
    <property type="entry name" value="ANKYRIN REPEAT DOMAIN-CONTAINING PROTEIN 39-RELATED"/>
    <property type="match status" value="1"/>
</dbReference>